<dbReference type="InterPro" id="IPR022009">
    <property type="entry name" value="Resctriction_endonuc_II_NotI"/>
</dbReference>
<proteinExistence type="predicted"/>
<dbReference type="EMBL" id="CP000784">
    <property type="protein sequence ID" value="ABU79594.1"/>
    <property type="molecule type" value="Genomic_DNA"/>
</dbReference>
<accession>A7MRC6</accession>
<dbReference type="Pfam" id="PF12183">
    <property type="entry name" value="NotI"/>
    <property type="match status" value="1"/>
</dbReference>
<dbReference type="Proteomes" id="UP000000260">
    <property type="component" value="Plasmid pESA2"/>
</dbReference>
<feature type="domain" description="Restriction endonuclease type II NotI" evidence="1">
    <location>
        <begin position="40"/>
        <end position="220"/>
    </location>
</feature>
<evidence type="ECO:0000259" key="1">
    <source>
        <dbReference type="Pfam" id="PF12183"/>
    </source>
</evidence>
<dbReference type="REBASE" id="15997">
    <property type="entry name" value="Csa894ORF6561P"/>
</dbReference>
<sequence>MHLEIVRGLYERSGRYKVAGKIWEFFGYRADDHSVAAITAAAEKQCPYLDEKCEKRLSDGVIAGVCTIKPMKSGPVICCPIRLYADKYRILYDVAKIAFDEDYELIAGGKAAERAKATGEPVVAVFGKRWGGELRLPQKDGAGSYFVDWVLALLDANGKLKEFVAVEVQTIDTTGNYRNGREGLLSQERNNPTTTAGMNWENVNKRILPQLIYKGQVLQREALCRKGLFFVCPHPVYTRIMGRLGGSGGLIRYALQPASITFLAYDHDIDMGIIDGNTVPLKALPPHSTTVYKVQEAFNNVTLPDENVYRTAIDIALGCEKGKS</sequence>
<dbReference type="AlphaFoldDB" id="A7MRC6"/>
<dbReference type="HOGENOM" id="CLU_080648_0_0_6"/>
<keyword evidence="2" id="KW-0614">Plasmid</keyword>
<geneLocation type="plasmid" evidence="2 3">
    <name>pESA2</name>
</geneLocation>
<evidence type="ECO:0000313" key="3">
    <source>
        <dbReference type="Proteomes" id="UP000000260"/>
    </source>
</evidence>
<name>A7MRC6_CROS8</name>
<reference evidence="3" key="1">
    <citation type="journal article" date="2010" name="PLoS ONE">
        <title>Genome sequence of Cronobacter sakazakii BAA-894 and comparative genomic hybridization analysis with other Cronobacter species.</title>
        <authorList>
            <person name="Kucerova E."/>
            <person name="Clifton S.W."/>
            <person name="Xia X.Q."/>
            <person name="Long F."/>
            <person name="Porwollik S."/>
            <person name="Fulton L."/>
            <person name="Fronick C."/>
            <person name="Minx P."/>
            <person name="Kyung K."/>
            <person name="Warren W."/>
            <person name="Fulton R."/>
            <person name="Feng D."/>
            <person name="Wollam A."/>
            <person name="Shah N."/>
            <person name="Bhonagiri V."/>
            <person name="Nash W.E."/>
            <person name="Hallsworth-Pepin K."/>
            <person name="Wilson R.K."/>
            <person name="McClelland M."/>
            <person name="Forsythe S.J."/>
        </authorList>
    </citation>
    <scope>NUCLEOTIDE SEQUENCE [LARGE SCALE GENOMIC DNA]</scope>
    <source>
        <strain evidence="3">ATCC BAA-894</strain>
    </source>
</reference>
<protein>
    <recommendedName>
        <fullName evidence="1">Restriction endonuclease type II NotI domain-containing protein</fullName>
    </recommendedName>
</protein>
<evidence type="ECO:0000313" key="2">
    <source>
        <dbReference type="EMBL" id="ABU79594.1"/>
    </source>
</evidence>
<organism evidence="2 3">
    <name type="scientific">Cronobacter sakazakii (strain ATCC BAA-894)</name>
    <name type="common">Enterobacter sakazakii</name>
    <dbReference type="NCBI Taxonomy" id="290339"/>
    <lineage>
        <taxon>Bacteria</taxon>
        <taxon>Pseudomonadati</taxon>
        <taxon>Pseudomonadota</taxon>
        <taxon>Gammaproteobacteria</taxon>
        <taxon>Enterobacterales</taxon>
        <taxon>Enterobacteriaceae</taxon>
        <taxon>Cronobacter</taxon>
    </lineage>
</organism>
<gene>
    <name evidence="2" type="ordered locus">ESA_pESA2p06561</name>
</gene>
<keyword evidence="3" id="KW-1185">Reference proteome</keyword>
<dbReference type="KEGG" id="esa:ESA_pESA2p06561"/>